<keyword evidence="2" id="KW-0479">Metal-binding</keyword>
<dbReference type="InterPro" id="IPR013961">
    <property type="entry name" value="RAI1"/>
</dbReference>
<comment type="subcellular location">
    <subcellularLocation>
        <location evidence="2">Nucleus</location>
    </subcellularLocation>
</comment>
<evidence type="ECO:0000256" key="1">
    <source>
        <dbReference type="ARBA" id="ARBA00006562"/>
    </source>
</evidence>
<evidence type="ECO:0000313" key="6">
    <source>
        <dbReference type="Proteomes" id="UP000007110"/>
    </source>
</evidence>
<dbReference type="GO" id="GO:0034353">
    <property type="term" value="F:mRNA 5'-diphosphatase activity"/>
    <property type="evidence" value="ECO:0000318"/>
    <property type="project" value="GO_Central"/>
</dbReference>
<dbReference type="GO" id="GO:0000166">
    <property type="term" value="F:nucleotide binding"/>
    <property type="evidence" value="ECO:0007669"/>
    <property type="project" value="UniProtKB-KW"/>
</dbReference>
<keyword evidence="2" id="KW-0540">Nuclease</keyword>
<keyword evidence="6" id="KW-1185">Reference proteome</keyword>
<reference evidence="6" key="1">
    <citation type="submission" date="2015-02" db="EMBL/GenBank/DDBJ databases">
        <title>Genome sequencing for Strongylocentrotus purpuratus.</title>
        <authorList>
            <person name="Murali S."/>
            <person name="Liu Y."/>
            <person name="Vee V."/>
            <person name="English A."/>
            <person name="Wang M."/>
            <person name="Skinner E."/>
            <person name="Han Y."/>
            <person name="Muzny D.M."/>
            <person name="Worley K.C."/>
            <person name="Gibbs R.A."/>
        </authorList>
    </citation>
    <scope>NUCLEOTIDE SEQUENCE</scope>
</reference>
<evidence type="ECO:0000259" key="4">
    <source>
        <dbReference type="Pfam" id="PF08652"/>
    </source>
</evidence>
<dbReference type="GO" id="GO:0000956">
    <property type="term" value="P:nuclear-transcribed mRNA catabolic process"/>
    <property type="evidence" value="ECO:0000318"/>
    <property type="project" value="GO_Central"/>
</dbReference>
<sequence length="373" mass="42570">MAMAHDDVRIIYGHKVIGTYSTNQEENYINDNRNRRFYLAPGDGFKLSYGEEFNNFTDRKGESNLVGGRYRWMEDHRQDLIDNQIWDIEQSRLNVDFVSHRGVLSSILQMGGKKFLEIDLAVTLYKGTYHLRSKGLGRADPQAQDIQKIAASSKILLQFVTSKDGLNQDEPPPDDHTPGEPAPAKGNEYFYTLMTVNCGNHRLLLSGDIQAEKRIAPDEPPPALPDPTNCMNVRSRETHQDIQPMKALAWWASNVIAGIPEICCGLRNDKKNTIKKIEPIKTSDLATSGYTENRWDPEVCIRKMESLLSQIKELVPEDDPNSIKQAVLIIRPVDGGPGVEDRMRNRTFEIRERLEEDRFVEEHELRCIFEGNE</sequence>
<evidence type="ECO:0000313" key="5">
    <source>
        <dbReference type="EnsemblMetazoa" id="XP_030841968"/>
    </source>
</evidence>
<comment type="similarity">
    <text evidence="1 2">Belongs to the DXO/Dom3Z family.</text>
</comment>
<dbReference type="PANTHER" id="PTHR12395">
    <property type="entry name" value="DOM-3 RELATED"/>
    <property type="match status" value="1"/>
</dbReference>
<keyword evidence="2" id="KW-0539">Nucleus</keyword>
<feature type="domain" description="RAI1-like" evidence="4">
    <location>
        <begin position="16"/>
        <end position="319"/>
    </location>
</feature>
<dbReference type="GO" id="GO:0003723">
    <property type="term" value="F:RNA binding"/>
    <property type="evidence" value="ECO:0007669"/>
    <property type="project" value="UniProtKB-KW"/>
</dbReference>
<dbReference type="RefSeq" id="XP_030841968.1">
    <property type="nucleotide sequence ID" value="XM_030986108.1"/>
</dbReference>
<comment type="cofactor">
    <cofactor evidence="2">
        <name>a divalent metal cation</name>
        <dbReference type="ChEBI" id="CHEBI:60240"/>
    </cofactor>
</comment>
<keyword evidence="2" id="KW-0378">Hydrolase</keyword>
<accession>A0A7M7P094</accession>
<dbReference type="GO" id="GO:0005829">
    <property type="term" value="C:cytosol"/>
    <property type="evidence" value="ECO:0000318"/>
    <property type="project" value="GO_Central"/>
</dbReference>
<keyword evidence="2" id="KW-0547">Nucleotide-binding</keyword>
<dbReference type="OrthoDB" id="5853397at2759"/>
<dbReference type="InParanoid" id="A0A7M7P094"/>
<dbReference type="GO" id="GO:0005634">
    <property type="term" value="C:nucleus"/>
    <property type="evidence" value="ECO:0000318"/>
    <property type="project" value="GO_Central"/>
</dbReference>
<comment type="function">
    <text evidence="2">Decapping enzyme for NAD-capped RNAs: specifically hydrolyzes the nicotinamide adenine dinucleotide (NAD) cap from a subset of RNAs by removing the entire NAD moiety from the 5'-end of an NAD-capped RNA.</text>
</comment>
<dbReference type="KEGG" id="spu:105445276"/>
<reference evidence="5" key="2">
    <citation type="submission" date="2021-01" db="UniProtKB">
        <authorList>
            <consortium name="EnsemblMetazoa"/>
        </authorList>
    </citation>
    <scope>IDENTIFICATION</scope>
</reference>
<keyword evidence="2" id="KW-0694">RNA-binding</keyword>
<dbReference type="GO" id="GO:0004518">
    <property type="term" value="F:nuclease activity"/>
    <property type="evidence" value="ECO:0007669"/>
    <property type="project" value="UniProtKB-KW"/>
</dbReference>
<dbReference type="Proteomes" id="UP000007110">
    <property type="component" value="Unassembled WGS sequence"/>
</dbReference>
<dbReference type="EnsemblMetazoa" id="XM_030986108">
    <property type="protein sequence ID" value="XP_030841968"/>
    <property type="gene ID" value="LOC105445276"/>
</dbReference>
<dbReference type="GeneID" id="105445276"/>
<dbReference type="EC" id="3.6.1.-" evidence="2"/>
<feature type="region of interest" description="Disordered" evidence="3">
    <location>
        <begin position="164"/>
        <end position="184"/>
    </location>
</feature>
<evidence type="ECO:0000256" key="2">
    <source>
        <dbReference type="RuleBase" id="RU367113"/>
    </source>
</evidence>
<proteinExistence type="inferred from homology"/>
<protein>
    <recommendedName>
        <fullName evidence="2">Decapping nuclease</fullName>
        <ecNumber evidence="2">3.6.1.-</ecNumber>
    </recommendedName>
</protein>
<name>A0A7M7P094_STRPU</name>
<dbReference type="AlphaFoldDB" id="A0A7M7P094"/>
<dbReference type="GO" id="GO:0110155">
    <property type="term" value="P:NAD-cap decapping"/>
    <property type="evidence" value="ECO:0000318"/>
    <property type="project" value="GO_Central"/>
</dbReference>
<evidence type="ECO:0000256" key="3">
    <source>
        <dbReference type="SAM" id="MobiDB-lite"/>
    </source>
</evidence>
<dbReference type="Pfam" id="PF08652">
    <property type="entry name" value="RAI1"/>
    <property type="match status" value="1"/>
</dbReference>
<organism evidence="5 6">
    <name type="scientific">Strongylocentrotus purpuratus</name>
    <name type="common">Purple sea urchin</name>
    <dbReference type="NCBI Taxonomy" id="7668"/>
    <lineage>
        <taxon>Eukaryota</taxon>
        <taxon>Metazoa</taxon>
        <taxon>Echinodermata</taxon>
        <taxon>Eleutherozoa</taxon>
        <taxon>Echinozoa</taxon>
        <taxon>Echinoidea</taxon>
        <taxon>Euechinoidea</taxon>
        <taxon>Echinacea</taxon>
        <taxon>Camarodonta</taxon>
        <taxon>Echinidea</taxon>
        <taxon>Strongylocentrotidae</taxon>
        <taxon>Strongylocentrotus</taxon>
    </lineage>
</organism>
<dbReference type="PANTHER" id="PTHR12395:SF9">
    <property type="entry name" value="DECAPPING AND EXORIBONUCLEASE PROTEIN"/>
    <property type="match status" value="1"/>
</dbReference>
<dbReference type="InterPro" id="IPR039039">
    <property type="entry name" value="RAI1-like_fam"/>
</dbReference>
<dbReference type="GO" id="GO:0046872">
    <property type="term" value="F:metal ion binding"/>
    <property type="evidence" value="ECO:0007669"/>
    <property type="project" value="UniProtKB-KW"/>
</dbReference>